<keyword evidence="1" id="KW-0472">Membrane</keyword>
<sequence>MTSWNCDVIDMFRILAVGMLCLHVTFVTVVLIRHQTFEACISHYGTRGHMDSLLGTLAPGVRVCTLDRIRPLDIFNESVCLVLSDYNVHPTCHLNQAVEAPYRILLGGVIVLVLVSLTCYHLISHGLLINALANLGL</sequence>
<feature type="transmembrane region" description="Helical" evidence="1">
    <location>
        <begin position="104"/>
        <end position="123"/>
    </location>
</feature>
<feature type="transmembrane region" description="Helical" evidence="1">
    <location>
        <begin position="12"/>
        <end position="32"/>
    </location>
</feature>
<accession>A0A8W8HZ97</accession>
<evidence type="ECO:0000313" key="2">
    <source>
        <dbReference type="EnsemblMetazoa" id="G1180.1:cds"/>
    </source>
</evidence>
<dbReference type="EnsemblMetazoa" id="G1180.1">
    <property type="protein sequence ID" value="G1180.1:cds"/>
    <property type="gene ID" value="G1180"/>
</dbReference>
<name>A0A8W8HZ97_MAGGI</name>
<dbReference type="OrthoDB" id="10369645at2759"/>
<keyword evidence="1" id="KW-1133">Transmembrane helix</keyword>
<proteinExistence type="predicted"/>
<dbReference type="AlphaFoldDB" id="A0A8W8HZ97"/>
<protein>
    <submittedName>
        <fullName evidence="2">Uncharacterized protein</fullName>
    </submittedName>
</protein>
<keyword evidence="1" id="KW-0812">Transmembrane</keyword>
<evidence type="ECO:0000256" key="1">
    <source>
        <dbReference type="SAM" id="Phobius"/>
    </source>
</evidence>
<organism evidence="2 3">
    <name type="scientific">Magallana gigas</name>
    <name type="common">Pacific oyster</name>
    <name type="synonym">Crassostrea gigas</name>
    <dbReference type="NCBI Taxonomy" id="29159"/>
    <lineage>
        <taxon>Eukaryota</taxon>
        <taxon>Metazoa</taxon>
        <taxon>Spiralia</taxon>
        <taxon>Lophotrochozoa</taxon>
        <taxon>Mollusca</taxon>
        <taxon>Bivalvia</taxon>
        <taxon>Autobranchia</taxon>
        <taxon>Pteriomorphia</taxon>
        <taxon>Ostreida</taxon>
        <taxon>Ostreoidea</taxon>
        <taxon>Ostreidae</taxon>
        <taxon>Magallana</taxon>
    </lineage>
</organism>
<reference evidence="2" key="1">
    <citation type="submission" date="2022-08" db="UniProtKB">
        <authorList>
            <consortium name="EnsemblMetazoa"/>
        </authorList>
    </citation>
    <scope>IDENTIFICATION</scope>
    <source>
        <strain evidence="2">05x7-T-G4-1.051#20</strain>
    </source>
</reference>
<keyword evidence="3" id="KW-1185">Reference proteome</keyword>
<evidence type="ECO:0000313" key="3">
    <source>
        <dbReference type="Proteomes" id="UP000005408"/>
    </source>
</evidence>
<dbReference type="Proteomes" id="UP000005408">
    <property type="component" value="Unassembled WGS sequence"/>
</dbReference>